<evidence type="ECO:0000256" key="2">
    <source>
        <dbReference type="SAM" id="Phobius"/>
    </source>
</evidence>
<feature type="region of interest" description="Disordered" evidence="1">
    <location>
        <begin position="51"/>
        <end position="107"/>
    </location>
</feature>
<evidence type="ECO:0000313" key="4">
    <source>
        <dbReference type="Proteomes" id="UP001519288"/>
    </source>
</evidence>
<dbReference type="RefSeq" id="WP_209858737.1">
    <property type="nucleotide sequence ID" value="NZ_JAGGLD010000001.1"/>
</dbReference>
<evidence type="ECO:0008006" key="5">
    <source>
        <dbReference type="Google" id="ProtNLM"/>
    </source>
</evidence>
<evidence type="ECO:0000256" key="1">
    <source>
        <dbReference type="SAM" id="MobiDB-lite"/>
    </source>
</evidence>
<dbReference type="EMBL" id="JAGGLD010000001">
    <property type="protein sequence ID" value="MBP1999421.1"/>
    <property type="molecule type" value="Genomic_DNA"/>
</dbReference>
<comment type="caution">
    <text evidence="3">The sequence shown here is derived from an EMBL/GenBank/DDBJ whole genome shotgun (WGS) entry which is preliminary data.</text>
</comment>
<feature type="compositionally biased region" description="Basic and acidic residues" evidence="1">
    <location>
        <begin position="94"/>
        <end position="107"/>
    </location>
</feature>
<proteinExistence type="predicted"/>
<gene>
    <name evidence="3" type="ORF">J2Z69_000440</name>
</gene>
<reference evidence="3 4" key="1">
    <citation type="submission" date="2021-03" db="EMBL/GenBank/DDBJ databases">
        <title>Genomic Encyclopedia of Type Strains, Phase IV (KMG-IV): sequencing the most valuable type-strain genomes for metagenomic binning, comparative biology and taxonomic classification.</title>
        <authorList>
            <person name="Goeker M."/>
        </authorList>
    </citation>
    <scope>NUCLEOTIDE SEQUENCE [LARGE SCALE GENOMIC DNA]</scope>
    <source>
        <strain evidence="3 4">DSM 26806</strain>
    </source>
</reference>
<dbReference type="Proteomes" id="UP001519288">
    <property type="component" value="Unassembled WGS sequence"/>
</dbReference>
<keyword evidence="2" id="KW-0472">Membrane</keyword>
<name>A0ABS4JEN1_9BACL</name>
<protein>
    <recommendedName>
        <fullName evidence="5">DUF5668 domain-containing protein</fullName>
    </recommendedName>
</protein>
<sequence>MIKDSVIFWTAIVLAIVGAVDTLINGYWLNWFIPVAIIAAVFLLYKFGPGQARSSQPKIKPSARTMAKTGKAAPQRRPDATKRRNYPFQVIEGQKGKNSDPDQPKYH</sequence>
<keyword evidence="2" id="KW-0812">Transmembrane</keyword>
<keyword evidence="2" id="KW-1133">Transmembrane helix</keyword>
<accession>A0ABS4JEN1</accession>
<keyword evidence="4" id="KW-1185">Reference proteome</keyword>
<feature type="transmembrane region" description="Helical" evidence="2">
    <location>
        <begin position="29"/>
        <end position="48"/>
    </location>
</feature>
<evidence type="ECO:0000313" key="3">
    <source>
        <dbReference type="EMBL" id="MBP1999421.1"/>
    </source>
</evidence>
<organism evidence="3 4">
    <name type="scientific">Paenibacillus shirakamiensis</name>
    <dbReference type="NCBI Taxonomy" id="1265935"/>
    <lineage>
        <taxon>Bacteria</taxon>
        <taxon>Bacillati</taxon>
        <taxon>Bacillota</taxon>
        <taxon>Bacilli</taxon>
        <taxon>Bacillales</taxon>
        <taxon>Paenibacillaceae</taxon>
        <taxon>Paenibacillus</taxon>
    </lineage>
</organism>